<organism evidence="1 2">
    <name type="scientific">Streptococcus phage P7573</name>
    <dbReference type="NCBI Taxonomy" id="1971429"/>
    <lineage>
        <taxon>Viruses</taxon>
        <taxon>Duplodnaviria</taxon>
        <taxon>Heunggongvirae</taxon>
        <taxon>Uroviricota</taxon>
        <taxon>Caudoviricetes</taxon>
        <taxon>Aliceevansviridae</taxon>
        <taxon>Moineauvirus</taxon>
        <taxon>Moineauvirus P7573</taxon>
    </lineage>
</organism>
<gene>
    <name evidence="1" type="ORF">P7573_27</name>
</gene>
<dbReference type="Proteomes" id="UP000224691">
    <property type="component" value="Segment"/>
</dbReference>
<dbReference type="EMBL" id="KY705270">
    <property type="protein sequence ID" value="ARU13871.1"/>
    <property type="molecule type" value="Genomic_DNA"/>
</dbReference>
<name>A0A286QPM7_9CAUD</name>
<reference evidence="1 2" key="1">
    <citation type="journal article" date="2017" name="Front. Microbiol.">
        <title>Global Survey and Genome Exploration of Bacteriophages Infecting the Lactic Acid Bacterium Streptococcus thermophilus.</title>
        <authorList>
            <person name="McDonnell B."/>
            <person name="Mahony J."/>
            <person name="Hanemaaijer L."/>
            <person name="Neve H."/>
            <person name="Noben J.-P."/>
            <person name="Lugli G.A."/>
            <person name="Ventura M."/>
            <person name="Kouwen T.R."/>
            <person name="van Sinderen D."/>
        </authorList>
    </citation>
    <scope>NUCLEOTIDE SEQUENCE [LARGE SCALE GENOMIC DNA]</scope>
</reference>
<evidence type="ECO:0000313" key="1">
    <source>
        <dbReference type="EMBL" id="ARU13871.1"/>
    </source>
</evidence>
<keyword evidence="2" id="KW-1185">Reference proteome</keyword>
<sequence length="31" mass="3655">MASFRLNSRTVTSTFSRGFLFLQKKTKFLNK</sequence>
<protein>
    <submittedName>
        <fullName evidence="1">Uncharacterized protein</fullName>
    </submittedName>
</protein>
<proteinExistence type="predicted"/>
<evidence type="ECO:0000313" key="2">
    <source>
        <dbReference type="Proteomes" id="UP000224691"/>
    </source>
</evidence>
<accession>A0A286QPM7</accession>